<organism evidence="1">
    <name type="scientific">Shigella boydii</name>
    <dbReference type="NCBI Taxonomy" id="621"/>
    <lineage>
        <taxon>Bacteria</taxon>
        <taxon>Pseudomonadati</taxon>
        <taxon>Pseudomonadota</taxon>
        <taxon>Gammaproteobacteria</taxon>
        <taxon>Enterobacterales</taxon>
        <taxon>Enterobacteriaceae</taxon>
        <taxon>Shigella</taxon>
    </lineage>
</organism>
<dbReference type="EMBL" id="MSJS02000033">
    <property type="protein sequence ID" value="OOO81760.1"/>
    <property type="molecule type" value="Genomic_DNA"/>
</dbReference>
<sequence>MVEKTSSVSLKCKVSFRASHLDVFFGRSSSAAHRNDRALAMVDLFGCTGAIAGQVPAVGSEVLSRVIASGLKVLTRVLVAGDEVLPRE</sequence>
<evidence type="ECO:0000313" key="1">
    <source>
        <dbReference type="EMBL" id="OOO81760.1"/>
    </source>
</evidence>
<dbReference type="Proteomes" id="UP000868349">
    <property type="component" value="Unassembled WGS sequence"/>
</dbReference>
<gene>
    <name evidence="1" type="ORF">AJR17_009795</name>
</gene>
<accession>A0A1S9JFX4</accession>
<name>A0A1S9JFX4_SHIBO</name>
<reference evidence="1" key="1">
    <citation type="submission" date="2017-02" db="EMBL/GenBank/DDBJ databases">
        <title>Shigella draft genomes.</title>
        <authorList>
            <person name="Weis A.M."/>
            <person name="Weimer B.C."/>
            <person name="Gilpin B."/>
        </authorList>
    </citation>
    <scope>NUCLEOTIDE SEQUENCE [LARGE SCALE GENOMIC DNA]</scope>
    <source>
        <strain evidence="1">BCW_4868</strain>
    </source>
</reference>
<protein>
    <submittedName>
        <fullName evidence="1">Uncharacterized protein</fullName>
    </submittedName>
</protein>
<comment type="caution">
    <text evidence="1">The sequence shown here is derived from an EMBL/GenBank/DDBJ whole genome shotgun (WGS) entry which is preliminary data.</text>
</comment>
<proteinExistence type="predicted"/>
<dbReference type="AlphaFoldDB" id="A0A1S9JFX4"/>